<proteinExistence type="predicted"/>
<evidence type="ECO:0000256" key="2">
    <source>
        <dbReference type="ARBA" id="ARBA00022692"/>
    </source>
</evidence>
<dbReference type="InterPro" id="IPR003439">
    <property type="entry name" value="ABC_transporter-like_ATP-bd"/>
</dbReference>
<evidence type="ECO:0000256" key="4">
    <source>
        <dbReference type="ARBA" id="ARBA00023136"/>
    </source>
</evidence>
<evidence type="ECO:0000313" key="8">
    <source>
        <dbReference type="Proteomes" id="UP000320672"/>
    </source>
</evidence>
<dbReference type="RefSeq" id="WP_145351299.1">
    <property type="nucleotide sequence ID" value="NZ_CP036262.1"/>
</dbReference>
<comment type="subcellular location">
    <subcellularLocation>
        <location evidence="1">Cell membrane</location>
        <topology evidence="1">Multi-pass membrane protein</topology>
    </subcellularLocation>
</comment>
<keyword evidence="4 5" id="KW-0472">Membrane</keyword>
<sequence>MFLFGPFSEARKEVTIPGILAWRVASCFLALLVPLLIVVVGLITELLGPGILTTKVQLGRGLVVPVPEVLIQQPALTQLLWLTAFAVGVAFVFALLLWRTHLGLLRRGRLTTEKFHQRILQRILDKAQVEGASAQRSRVQALIERDLPALNIGLISWWRSCPRIAIVLACCLGLALLVDVWLALLAIIGGILVWRLRMWVSRREPAQGAGWEVAHSQQDLVETVRQAPLLARLQSRQTVSDVFAEKLLRLRRQQAAVDAHHSRVLPVVAFAGLLATLLVLLAFGVNRLSSADGLGMSAGVVLGLSLAGAAVAAARILRFYKNIVLAQDAAANLYRFLAGEEDQQMGDLVGITGIRSAVELSNVTLRNDLGKDVLTSLTLRLEPKSVVALLGTDTVSTAALIEILQGFGKPTEGTVEIDGISVSEIHPNSLSRQVFWVGADGPIWNGTIAENLLGIDAVGGDEAVQEVLRRVGIYEQISELSDGMATVLSPDDTSLDGTTRYAIGVARALLRKPALVVVQEPDTVEGLADDEPLDALRFLAHSGAIVIMLPRRLNSLRTADRVVLLNGSRLAGEGSHEDLLAGSDLYRHLNYALFNPYRNL</sequence>
<dbReference type="Pfam" id="PF00005">
    <property type="entry name" value="ABC_tran"/>
    <property type="match status" value="1"/>
</dbReference>
<gene>
    <name evidence="7" type="ORF">FF011L_18950</name>
</gene>
<dbReference type="InterPro" id="IPR039421">
    <property type="entry name" value="Type_1_exporter"/>
</dbReference>
<dbReference type="Gene3D" id="3.40.50.300">
    <property type="entry name" value="P-loop containing nucleotide triphosphate hydrolases"/>
    <property type="match status" value="1"/>
</dbReference>
<keyword evidence="3 5" id="KW-1133">Transmembrane helix</keyword>
<feature type="transmembrane region" description="Helical" evidence="5">
    <location>
        <begin position="79"/>
        <end position="98"/>
    </location>
</feature>
<accession>A0A517ME28</accession>
<protein>
    <submittedName>
        <fullName evidence="7">Putative ABC transporter ATP-binding protein</fullName>
    </submittedName>
</protein>
<dbReference type="AlphaFoldDB" id="A0A517ME28"/>
<dbReference type="GO" id="GO:0034040">
    <property type="term" value="F:ATPase-coupled lipid transmembrane transporter activity"/>
    <property type="evidence" value="ECO:0007669"/>
    <property type="project" value="TreeGrafter"/>
</dbReference>
<evidence type="ECO:0000259" key="6">
    <source>
        <dbReference type="PROSITE" id="PS50893"/>
    </source>
</evidence>
<dbReference type="SUPFAM" id="SSF52540">
    <property type="entry name" value="P-loop containing nucleoside triphosphate hydrolases"/>
    <property type="match status" value="1"/>
</dbReference>
<keyword evidence="2 5" id="KW-0812">Transmembrane</keyword>
<reference evidence="7 8" key="1">
    <citation type="submission" date="2019-02" db="EMBL/GenBank/DDBJ databases">
        <title>Deep-cultivation of Planctomycetes and their phenomic and genomic characterization uncovers novel biology.</title>
        <authorList>
            <person name="Wiegand S."/>
            <person name="Jogler M."/>
            <person name="Boedeker C."/>
            <person name="Pinto D."/>
            <person name="Vollmers J."/>
            <person name="Rivas-Marin E."/>
            <person name="Kohn T."/>
            <person name="Peeters S.H."/>
            <person name="Heuer A."/>
            <person name="Rast P."/>
            <person name="Oberbeckmann S."/>
            <person name="Bunk B."/>
            <person name="Jeske O."/>
            <person name="Meyerdierks A."/>
            <person name="Storesund J.E."/>
            <person name="Kallscheuer N."/>
            <person name="Luecker S."/>
            <person name="Lage O.M."/>
            <person name="Pohl T."/>
            <person name="Merkel B.J."/>
            <person name="Hornburger P."/>
            <person name="Mueller R.-W."/>
            <person name="Bruemmer F."/>
            <person name="Labrenz M."/>
            <person name="Spormann A.M."/>
            <person name="Op den Camp H."/>
            <person name="Overmann J."/>
            <person name="Amann R."/>
            <person name="Jetten M.S.M."/>
            <person name="Mascher T."/>
            <person name="Medema M.H."/>
            <person name="Devos D.P."/>
            <person name="Kaster A.-K."/>
            <person name="Ovreas L."/>
            <person name="Rohde M."/>
            <person name="Galperin M.Y."/>
            <person name="Jogler C."/>
        </authorList>
    </citation>
    <scope>NUCLEOTIDE SEQUENCE [LARGE SCALE GENOMIC DNA]</scope>
    <source>
        <strain evidence="7 8">FF011L</strain>
    </source>
</reference>
<dbReference type="InterPro" id="IPR036640">
    <property type="entry name" value="ABC1_TM_sf"/>
</dbReference>
<feature type="transmembrane region" description="Helical" evidence="5">
    <location>
        <begin position="20"/>
        <end position="43"/>
    </location>
</feature>
<keyword evidence="8" id="KW-1185">Reference proteome</keyword>
<feature type="domain" description="ABC transporter" evidence="6">
    <location>
        <begin position="358"/>
        <end position="592"/>
    </location>
</feature>
<dbReference type="Gene3D" id="1.20.1560.10">
    <property type="entry name" value="ABC transporter type 1, transmembrane domain"/>
    <property type="match status" value="1"/>
</dbReference>
<name>A0A517ME28_9BACT</name>
<organism evidence="7 8">
    <name type="scientific">Roseimaritima multifibrata</name>
    <dbReference type="NCBI Taxonomy" id="1930274"/>
    <lineage>
        <taxon>Bacteria</taxon>
        <taxon>Pseudomonadati</taxon>
        <taxon>Planctomycetota</taxon>
        <taxon>Planctomycetia</taxon>
        <taxon>Pirellulales</taxon>
        <taxon>Pirellulaceae</taxon>
        <taxon>Roseimaritima</taxon>
    </lineage>
</organism>
<dbReference type="PANTHER" id="PTHR24221">
    <property type="entry name" value="ATP-BINDING CASSETTE SUB-FAMILY B"/>
    <property type="match status" value="1"/>
</dbReference>
<dbReference type="GO" id="GO:0005524">
    <property type="term" value="F:ATP binding"/>
    <property type="evidence" value="ECO:0007669"/>
    <property type="project" value="UniProtKB-KW"/>
</dbReference>
<evidence type="ECO:0000313" key="7">
    <source>
        <dbReference type="EMBL" id="QDS93140.1"/>
    </source>
</evidence>
<feature type="transmembrane region" description="Helical" evidence="5">
    <location>
        <begin position="164"/>
        <end position="194"/>
    </location>
</feature>
<dbReference type="InterPro" id="IPR027417">
    <property type="entry name" value="P-loop_NTPase"/>
</dbReference>
<dbReference type="GO" id="GO:0005886">
    <property type="term" value="C:plasma membrane"/>
    <property type="evidence" value="ECO:0007669"/>
    <property type="project" value="UniProtKB-SubCell"/>
</dbReference>
<dbReference type="PROSITE" id="PS50893">
    <property type="entry name" value="ABC_TRANSPORTER_2"/>
    <property type="match status" value="1"/>
</dbReference>
<dbReference type="SUPFAM" id="SSF90123">
    <property type="entry name" value="ABC transporter transmembrane region"/>
    <property type="match status" value="1"/>
</dbReference>
<dbReference type="OrthoDB" id="9762778at2"/>
<feature type="transmembrane region" description="Helical" evidence="5">
    <location>
        <begin position="297"/>
        <end position="317"/>
    </location>
</feature>
<feature type="transmembrane region" description="Helical" evidence="5">
    <location>
        <begin position="264"/>
        <end position="285"/>
    </location>
</feature>
<dbReference type="PANTHER" id="PTHR24221:SF654">
    <property type="entry name" value="ATP-BINDING CASSETTE SUB-FAMILY B MEMBER 6"/>
    <property type="match status" value="1"/>
</dbReference>
<dbReference type="KEGG" id="rml:FF011L_18950"/>
<evidence type="ECO:0000256" key="5">
    <source>
        <dbReference type="SAM" id="Phobius"/>
    </source>
</evidence>
<evidence type="ECO:0000256" key="3">
    <source>
        <dbReference type="ARBA" id="ARBA00022989"/>
    </source>
</evidence>
<dbReference type="Proteomes" id="UP000320672">
    <property type="component" value="Chromosome"/>
</dbReference>
<keyword evidence="7" id="KW-0547">Nucleotide-binding</keyword>
<dbReference type="GO" id="GO:0016887">
    <property type="term" value="F:ATP hydrolysis activity"/>
    <property type="evidence" value="ECO:0007669"/>
    <property type="project" value="InterPro"/>
</dbReference>
<keyword evidence="7" id="KW-0067">ATP-binding</keyword>
<dbReference type="EMBL" id="CP036262">
    <property type="protein sequence ID" value="QDS93140.1"/>
    <property type="molecule type" value="Genomic_DNA"/>
</dbReference>
<evidence type="ECO:0000256" key="1">
    <source>
        <dbReference type="ARBA" id="ARBA00004651"/>
    </source>
</evidence>